<reference evidence="1 2" key="1">
    <citation type="submission" date="2021-06" db="EMBL/GenBank/DDBJ databases">
        <authorList>
            <person name="Palmer J.M."/>
        </authorList>
    </citation>
    <scope>NUCLEOTIDE SEQUENCE [LARGE SCALE GENOMIC DNA]</scope>
    <source>
        <strain evidence="2">if_2019</strain>
        <tissue evidence="1">Muscle</tissue>
    </source>
</reference>
<accession>A0ABV0UYB1</accession>
<comment type="caution">
    <text evidence="1">The sequence shown here is derived from an EMBL/GenBank/DDBJ whole genome shotgun (WGS) entry which is preliminary data.</text>
</comment>
<gene>
    <name evidence="1" type="ORF">ILYODFUR_036919</name>
</gene>
<sequence>MCNPQRTEATKKGKQHVSITSRKEFMVQLSLFPWCHVSAILSRKIHIKGDHCFNRIAKSLLWHHQYYNVQNSFVCFTKLTNNQVKDGYLFFLLHIKKYFVQIITTVFPALTN</sequence>
<evidence type="ECO:0000313" key="2">
    <source>
        <dbReference type="Proteomes" id="UP001482620"/>
    </source>
</evidence>
<evidence type="ECO:0000313" key="1">
    <source>
        <dbReference type="EMBL" id="MEQ2250158.1"/>
    </source>
</evidence>
<dbReference type="Proteomes" id="UP001482620">
    <property type="component" value="Unassembled WGS sequence"/>
</dbReference>
<name>A0ABV0UYB1_9TELE</name>
<protein>
    <submittedName>
        <fullName evidence="1">Uncharacterized protein</fullName>
    </submittedName>
</protein>
<keyword evidence="2" id="KW-1185">Reference proteome</keyword>
<organism evidence="1 2">
    <name type="scientific">Ilyodon furcidens</name>
    <name type="common">goldbreast splitfin</name>
    <dbReference type="NCBI Taxonomy" id="33524"/>
    <lineage>
        <taxon>Eukaryota</taxon>
        <taxon>Metazoa</taxon>
        <taxon>Chordata</taxon>
        <taxon>Craniata</taxon>
        <taxon>Vertebrata</taxon>
        <taxon>Euteleostomi</taxon>
        <taxon>Actinopterygii</taxon>
        <taxon>Neopterygii</taxon>
        <taxon>Teleostei</taxon>
        <taxon>Neoteleostei</taxon>
        <taxon>Acanthomorphata</taxon>
        <taxon>Ovalentaria</taxon>
        <taxon>Atherinomorphae</taxon>
        <taxon>Cyprinodontiformes</taxon>
        <taxon>Goodeidae</taxon>
        <taxon>Ilyodon</taxon>
    </lineage>
</organism>
<proteinExistence type="predicted"/>
<dbReference type="EMBL" id="JAHRIQ010088885">
    <property type="protein sequence ID" value="MEQ2250158.1"/>
    <property type="molecule type" value="Genomic_DNA"/>
</dbReference>